<dbReference type="AlphaFoldDB" id="A0A2P9H993"/>
<sequence length="567" mass="65269">MKKRIFLLYMGFLYFQGLESNESISQLGSQAKAFAETRDLKQASQLYEKLSTQSLPDWQQALILYNWGTVKVLQQEWEAALKIFNRIALSSISSPQLLRSVTLNRAAARLGQAKLLSAQNDTNSLGERRYLIWQSLKELEAAKDIDCRIQKVEQNLSDCLVVPIDIHILQNKGVLALNQINKELKDQFFANLDLASLLAILRQSLATALHFSLFFTKQIIPHEFNAAYLKYFTFQMKTIEPLWDGLKKISLSDDQRKIITIAFENFTNALDASLNSNWENVQNHLQFSEDSLQKFASQSDLETLILRYRLTLLNRIDEVILKVLLDTQTSFDKKDFLKQSSQFLKKAIEEIQINRPFISRFYVICALSEIENLQAEESEERSCKQILQQALQNAIRGNELTQLVTLSEDFANKEIMLKDVQAKQHQVIQQSLSFIPNALKEEKMNFNAGDSKIACQKQPWEQVIPLFENGLLAAKQTEIWMKSFPLQFFAILNEQQKTIINWQQALKLLENSPSFSEQSPNPNPDPSHSNSKPKTSQDIQETLRLLQEMQSNDQPQKGQSSKERHSW</sequence>
<feature type="compositionally biased region" description="Polar residues" evidence="1">
    <location>
        <begin position="548"/>
        <end position="559"/>
    </location>
</feature>
<accession>A0A2P9H993</accession>
<dbReference type="RefSeq" id="WP_044044656.1">
    <property type="nucleotide sequence ID" value="NC_005861.2"/>
</dbReference>
<feature type="region of interest" description="Disordered" evidence="1">
    <location>
        <begin position="512"/>
        <end position="567"/>
    </location>
</feature>
<dbReference type="EMBL" id="BX908798">
    <property type="protein sequence ID" value="SPJ31575.1"/>
    <property type="molecule type" value="Genomic_DNA"/>
</dbReference>
<dbReference type="STRING" id="264201.pc0117"/>
<evidence type="ECO:0000313" key="3">
    <source>
        <dbReference type="Proteomes" id="UP000000529"/>
    </source>
</evidence>
<protein>
    <submittedName>
        <fullName evidence="2">Uncharacterized protein</fullName>
    </submittedName>
</protein>
<dbReference type="Proteomes" id="UP000000529">
    <property type="component" value="Chromosome"/>
</dbReference>
<dbReference type="OrthoDB" id="22140at2"/>
<proteinExistence type="predicted"/>
<gene>
    <name evidence="2" type="ORF">PC_RS00565</name>
</gene>
<name>A0A2P9H993_PARUW</name>
<evidence type="ECO:0000313" key="2">
    <source>
        <dbReference type="EMBL" id="SPJ31575.1"/>
    </source>
</evidence>
<organism evidence="2 3">
    <name type="scientific">Protochlamydia amoebophila (strain UWE25)</name>
    <dbReference type="NCBI Taxonomy" id="264201"/>
    <lineage>
        <taxon>Bacteria</taxon>
        <taxon>Pseudomonadati</taxon>
        <taxon>Chlamydiota</taxon>
        <taxon>Chlamydiia</taxon>
        <taxon>Parachlamydiales</taxon>
        <taxon>Parachlamydiaceae</taxon>
        <taxon>Candidatus Protochlamydia</taxon>
    </lineage>
</organism>
<dbReference type="KEGG" id="pcu:PC_RS00565"/>
<keyword evidence="3" id="KW-1185">Reference proteome</keyword>
<reference evidence="2 3" key="1">
    <citation type="journal article" date="2004" name="Science">
        <title>Illuminating the evolutionary history of chlamydiae.</title>
        <authorList>
            <person name="Horn M."/>
            <person name="Collingro A."/>
            <person name="Schmitz-Esser S."/>
            <person name="Beier C.L."/>
            <person name="Purkhold U."/>
            <person name="Fartmann B."/>
            <person name="Brandt P."/>
            <person name="Nyakatura G.J."/>
            <person name="Droege M."/>
            <person name="Frishman D."/>
            <person name="Rattei T."/>
            <person name="Mewes H."/>
            <person name="Wagner M."/>
        </authorList>
    </citation>
    <scope>NUCLEOTIDE SEQUENCE [LARGE SCALE GENOMIC DNA]</scope>
    <source>
        <strain evidence="2 3">UWE25</strain>
    </source>
</reference>
<evidence type="ECO:0000256" key="1">
    <source>
        <dbReference type="SAM" id="MobiDB-lite"/>
    </source>
</evidence>